<keyword evidence="1" id="KW-0812">Transmembrane</keyword>
<feature type="transmembrane region" description="Helical" evidence="1">
    <location>
        <begin position="28"/>
        <end position="49"/>
    </location>
</feature>
<gene>
    <name evidence="2" type="ORF">GSOID_T00029184001</name>
</gene>
<feature type="transmembrane region" description="Helical" evidence="1">
    <location>
        <begin position="69"/>
        <end position="89"/>
    </location>
</feature>
<keyword evidence="1" id="KW-0472">Membrane</keyword>
<evidence type="ECO:0000313" key="2">
    <source>
        <dbReference type="EMBL" id="CBY31959.1"/>
    </source>
</evidence>
<dbReference type="AlphaFoldDB" id="E4Y8K9"/>
<dbReference type="Proteomes" id="UP000011014">
    <property type="component" value="Unassembled WGS sequence"/>
</dbReference>
<proteinExistence type="predicted"/>
<keyword evidence="1" id="KW-1133">Transmembrane helix</keyword>
<feature type="transmembrane region" description="Helical" evidence="1">
    <location>
        <begin position="101"/>
        <end position="120"/>
    </location>
</feature>
<accession>E4Y8K9</accession>
<sequence length="209" mass="23426">MSADDYIPVEMDQSKPLDASDSFGDTTVLQFGVMLLVFCFCTLLGWMHYATKFQKNILAGYDFNQKWRFAQVLLAFIFVLGMLIIGIFANTTRSGTLKSCFEYVFAASLDCILVCLFAFFKRFAKFCFMLAAKKDSPIRLLPIARYVTLKESTLPDSEIPEDEKSCISRSEAEESAEKSTTYLAFICAILIIVGIILEATVNAEITSPQ</sequence>
<evidence type="ECO:0000256" key="1">
    <source>
        <dbReference type="SAM" id="Phobius"/>
    </source>
</evidence>
<dbReference type="EMBL" id="FN654324">
    <property type="protein sequence ID" value="CBY31959.1"/>
    <property type="molecule type" value="Genomic_DNA"/>
</dbReference>
<name>E4Y8K9_OIKDI</name>
<organism evidence="2">
    <name type="scientific">Oikopleura dioica</name>
    <name type="common">Tunicate</name>
    <dbReference type="NCBI Taxonomy" id="34765"/>
    <lineage>
        <taxon>Eukaryota</taxon>
        <taxon>Metazoa</taxon>
        <taxon>Chordata</taxon>
        <taxon>Tunicata</taxon>
        <taxon>Appendicularia</taxon>
        <taxon>Copelata</taxon>
        <taxon>Oikopleuridae</taxon>
        <taxon>Oikopleura</taxon>
    </lineage>
</organism>
<feature type="transmembrane region" description="Helical" evidence="1">
    <location>
        <begin position="182"/>
        <end position="201"/>
    </location>
</feature>
<reference evidence="2" key="1">
    <citation type="journal article" date="2010" name="Science">
        <title>Plasticity of animal genome architecture unmasked by rapid evolution of a pelagic tunicate.</title>
        <authorList>
            <person name="Denoeud F."/>
            <person name="Henriet S."/>
            <person name="Mungpakdee S."/>
            <person name="Aury J.M."/>
            <person name="Da Silva C."/>
            <person name="Brinkmann H."/>
            <person name="Mikhaleva J."/>
            <person name="Olsen L.C."/>
            <person name="Jubin C."/>
            <person name="Canestro C."/>
            <person name="Bouquet J.M."/>
            <person name="Danks G."/>
            <person name="Poulain J."/>
            <person name="Campsteijn C."/>
            <person name="Adamski M."/>
            <person name="Cross I."/>
            <person name="Yadetie F."/>
            <person name="Muffato M."/>
            <person name="Louis A."/>
            <person name="Butcher S."/>
            <person name="Tsagkogeorga G."/>
            <person name="Konrad A."/>
            <person name="Singh S."/>
            <person name="Jensen M.F."/>
            <person name="Cong E.H."/>
            <person name="Eikeseth-Otteraa H."/>
            <person name="Noel B."/>
            <person name="Anthouard V."/>
            <person name="Porcel B.M."/>
            <person name="Kachouri-Lafond R."/>
            <person name="Nishino A."/>
            <person name="Ugolini M."/>
            <person name="Chourrout P."/>
            <person name="Nishida H."/>
            <person name="Aasland R."/>
            <person name="Huzurbazar S."/>
            <person name="Westhof E."/>
            <person name="Delsuc F."/>
            <person name="Lehrach H."/>
            <person name="Reinhardt R."/>
            <person name="Weissenbach J."/>
            <person name="Roy S.W."/>
            <person name="Artiguenave F."/>
            <person name="Postlethwait J.H."/>
            <person name="Manak J.R."/>
            <person name="Thompson E.M."/>
            <person name="Jaillon O."/>
            <person name="Du Pasquier L."/>
            <person name="Boudinot P."/>
            <person name="Liberles D.A."/>
            <person name="Volff J.N."/>
            <person name="Philippe H."/>
            <person name="Lenhard B."/>
            <person name="Roest Crollius H."/>
            <person name="Wincker P."/>
            <person name="Chourrout D."/>
        </authorList>
    </citation>
    <scope>NUCLEOTIDE SEQUENCE [LARGE SCALE GENOMIC DNA]</scope>
</reference>
<protein>
    <submittedName>
        <fullName evidence="2">Uncharacterized protein</fullName>
    </submittedName>
</protein>